<name>A0ABD6ERJ8_9BILA</name>
<comment type="caution">
    <text evidence="1">The sequence shown here is derived from an EMBL/GenBank/DDBJ whole genome shotgun (WGS) entry which is preliminary data.</text>
</comment>
<proteinExistence type="predicted"/>
<dbReference type="Proteomes" id="UP001608902">
    <property type="component" value="Unassembled WGS sequence"/>
</dbReference>
<keyword evidence="2" id="KW-1185">Reference proteome</keyword>
<gene>
    <name evidence="1" type="ORF">AB6A40_007508</name>
</gene>
<evidence type="ECO:0000313" key="1">
    <source>
        <dbReference type="EMBL" id="MFH4980799.1"/>
    </source>
</evidence>
<reference evidence="1 2" key="1">
    <citation type="submission" date="2024-08" db="EMBL/GenBank/DDBJ databases">
        <title>Gnathostoma spinigerum genome.</title>
        <authorList>
            <person name="Gonzalez-Bertolin B."/>
            <person name="Monzon S."/>
            <person name="Zaballos A."/>
            <person name="Jimenez P."/>
            <person name="Dekumyoy P."/>
            <person name="Varona S."/>
            <person name="Cuesta I."/>
            <person name="Sumanam S."/>
            <person name="Adisakwattana P."/>
            <person name="Gasser R.B."/>
            <person name="Hernandez-Gonzalez A."/>
            <person name="Young N.D."/>
            <person name="Perteguer M.J."/>
        </authorList>
    </citation>
    <scope>NUCLEOTIDE SEQUENCE [LARGE SCALE GENOMIC DNA]</scope>
    <source>
        <strain evidence="1">AL3</strain>
        <tissue evidence="1">Liver</tissue>
    </source>
</reference>
<organism evidence="1 2">
    <name type="scientific">Gnathostoma spinigerum</name>
    <dbReference type="NCBI Taxonomy" id="75299"/>
    <lineage>
        <taxon>Eukaryota</taxon>
        <taxon>Metazoa</taxon>
        <taxon>Ecdysozoa</taxon>
        <taxon>Nematoda</taxon>
        <taxon>Chromadorea</taxon>
        <taxon>Rhabditida</taxon>
        <taxon>Spirurina</taxon>
        <taxon>Gnathostomatomorpha</taxon>
        <taxon>Gnathostomatoidea</taxon>
        <taxon>Gnathostomatidae</taxon>
        <taxon>Gnathostoma</taxon>
    </lineage>
</organism>
<dbReference type="EMBL" id="JBGFUD010006101">
    <property type="protein sequence ID" value="MFH4980799.1"/>
    <property type="molecule type" value="Genomic_DNA"/>
</dbReference>
<evidence type="ECO:0000313" key="2">
    <source>
        <dbReference type="Proteomes" id="UP001608902"/>
    </source>
</evidence>
<dbReference type="AlphaFoldDB" id="A0ABD6ERJ8"/>
<protein>
    <submittedName>
        <fullName evidence="1">Uncharacterized protein</fullName>
    </submittedName>
</protein>
<accession>A0ABD6ERJ8</accession>
<sequence length="133" mass="14865">MGTSQNWPPITFPVGNPPSSWSYWNRGNPWKAHYGYADTVNRQKMNLPEKSLPDASTTVASSSDHITNRTFLDAFKRLILGIDEGIQNAGGNHISTVANKLETLWNEIKSGRYDDPIDGVISQAKNISRMQYP</sequence>